<accession>A0A380YM89</accession>
<dbReference type="Proteomes" id="UP000254424">
    <property type="component" value="Unassembled WGS sequence"/>
</dbReference>
<dbReference type="InterPro" id="IPR050194">
    <property type="entry name" value="Glycosyltransferase_grp1"/>
</dbReference>
<dbReference type="AlphaFoldDB" id="A0A380YM89"/>
<sequence>MNVLIVTNVYPTKEHPYHGIFVYEQVQAIKRLHPDVNFVVYYINGFGDKWQYMKSILGVAKKINKGNYDLVHIHYGLAGMYHLNPFLKHLPTITTFHGSDIQPKGGNGKLSVFVSRIAAKHSDVAVILNDDMESLVKPYCSKIYMVPCAVNLQTFKPLEKTEVHDKVQIVFPSNHERQVKNYSLFCETLEILKQKYNIDAEERELKNMTRQQIAQLYSNSDLLLMTSKSEGSPQAVKEAMCCNLPCVSTPVGDVKVLLEGVKDSFVSKEHNAEELAQLVAESILHKKNGLLGRDKIIQLQLDEDSVANKIYDLYRSVIGVKNNVKTN</sequence>
<name>A0A380YM89_9BACE</name>
<evidence type="ECO:0000259" key="2">
    <source>
        <dbReference type="Pfam" id="PF13439"/>
    </source>
</evidence>
<dbReference type="PANTHER" id="PTHR45947:SF3">
    <property type="entry name" value="SULFOQUINOVOSYL TRANSFERASE SQD2"/>
    <property type="match status" value="1"/>
</dbReference>
<organism evidence="3 4">
    <name type="scientific">Bacteroides eggerthii</name>
    <dbReference type="NCBI Taxonomy" id="28111"/>
    <lineage>
        <taxon>Bacteria</taxon>
        <taxon>Pseudomonadati</taxon>
        <taxon>Bacteroidota</taxon>
        <taxon>Bacteroidia</taxon>
        <taxon>Bacteroidales</taxon>
        <taxon>Bacteroidaceae</taxon>
        <taxon>Bacteroides</taxon>
    </lineage>
</organism>
<feature type="domain" description="Glycosyltransferase subfamily 4-like N-terminal" evidence="2">
    <location>
        <begin position="36"/>
        <end position="153"/>
    </location>
</feature>
<dbReference type="Gene3D" id="3.40.50.2000">
    <property type="entry name" value="Glycogen Phosphorylase B"/>
    <property type="match status" value="2"/>
</dbReference>
<dbReference type="GO" id="GO:0016757">
    <property type="term" value="F:glycosyltransferase activity"/>
    <property type="evidence" value="ECO:0007669"/>
    <property type="project" value="InterPro"/>
</dbReference>
<dbReference type="EMBL" id="UFSX01000001">
    <property type="protein sequence ID" value="SUV29050.1"/>
    <property type="molecule type" value="Genomic_DNA"/>
</dbReference>
<dbReference type="RefSeq" id="WP_004291134.1">
    <property type="nucleotide sequence ID" value="NZ_CABKNQ010000018.1"/>
</dbReference>
<dbReference type="Pfam" id="PF13439">
    <property type="entry name" value="Glyco_transf_4"/>
    <property type="match status" value="1"/>
</dbReference>
<dbReference type="GeneID" id="93070943"/>
<dbReference type="PANTHER" id="PTHR45947">
    <property type="entry name" value="SULFOQUINOVOSYL TRANSFERASE SQD2"/>
    <property type="match status" value="1"/>
</dbReference>
<protein>
    <submittedName>
        <fullName evidence="3">Group 1 glycosyl transferase</fullName>
    </submittedName>
</protein>
<evidence type="ECO:0000313" key="3">
    <source>
        <dbReference type="EMBL" id="SUV29050.1"/>
    </source>
</evidence>
<keyword evidence="3" id="KW-0808">Transferase</keyword>
<dbReference type="Pfam" id="PF00534">
    <property type="entry name" value="Glycos_transf_1"/>
    <property type="match status" value="1"/>
</dbReference>
<reference evidence="3 4" key="1">
    <citation type="submission" date="2018-06" db="EMBL/GenBank/DDBJ databases">
        <authorList>
            <consortium name="Pathogen Informatics"/>
            <person name="Doyle S."/>
        </authorList>
    </citation>
    <scope>NUCLEOTIDE SEQUENCE [LARGE SCALE GENOMIC DNA]</scope>
    <source>
        <strain evidence="3 4">NCTC11155</strain>
    </source>
</reference>
<dbReference type="STRING" id="483216.BACEGG_02825"/>
<feature type="domain" description="Glycosyl transferase family 1" evidence="1">
    <location>
        <begin position="189"/>
        <end position="283"/>
    </location>
</feature>
<dbReference type="InterPro" id="IPR028098">
    <property type="entry name" value="Glyco_trans_4-like_N"/>
</dbReference>
<dbReference type="SUPFAM" id="SSF53756">
    <property type="entry name" value="UDP-Glycosyltransferase/glycogen phosphorylase"/>
    <property type="match status" value="1"/>
</dbReference>
<evidence type="ECO:0000313" key="4">
    <source>
        <dbReference type="Proteomes" id="UP000254424"/>
    </source>
</evidence>
<evidence type="ECO:0000259" key="1">
    <source>
        <dbReference type="Pfam" id="PF00534"/>
    </source>
</evidence>
<proteinExistence type="predicted"/>
<gene>
    <name evidence="3" type="ORF">NCTC11155_01017</name>
</gene>
<dbReference type="InterPro" id="IPR001296">
    <property type="entry name" value="Glyco_trans_1"/>
</dbReference>
<dbReference type="OrthoDB" id="1012092at2"/>